<feature type="transmembrane region" description="Helical" evidence="1">
    <location>
        <begin position="21"/>
        <end position="42"/>
    </location>
</feature>
<comment type="caution">
    <text evidence="2">The sequence shown here is derived from an EMBL/GenBank/DDBJ whole genome shotgun (WGS) entry which is preliminary data.</text>
</comment>
<gene>
    <name evidence="2" type="ORF">ABHN84_13815</name>
</gene>
<protein>
    <submittedName>
        <fullName evidence="2">Uncharacterized protein</fullName>
    </submittedName>
</protein>
<keyword evidence="3" id="KW-1185">Reference proteome</keyword>
<proteinExistence type="predicted"/>
<organism evidence="2 3">
    <name type="scientific">Shewanella vesiculosa</name>
    <dbReference type="NCBI Taxonomy" id="518738"/>
    <lineage>
        <taxon>Bacteria</taxon>
        <taxon>Pseudomonadati</taxon>
        <taxon>Pseudomonadota</taxon>
        <taxon>Gammaproteobacteria</taxon>
        <taxon>Alteromonadales</taxon>
        <taxon>Shewanellaceae</taxon>
        <taxon>Shewanella</taxon>
    </lineage>
</organism>
<sequence length="90" mass="10061">MTQNNTQAELARIHRSMMIVALIDFPGALLFGLGIYGLVAGFDQDFLPILANQAVIVNVMLLLGAVIMAWGMFRMVMLAREKQLILQQRK</sequence>
<evidence type="ECO:0000313" key="3">
    <source>
        <dbReference type="Proteomes" id="UP001477278"/>
    </source>
</evidence>
<reference evidence="2 3" key="1">
    <citation type="submission" date="2024-05" db="EMBL/GenBank/DDBJ databases">
        <title>Genome sequencing of Marine Estuary Bacteria, Shewanella vesiculosa and S. baltica, and Pseudomonas syringae.</title>
        <authorList>
            <person name="Gurung A."/>
            <person name="Maclea K.S."/>
        </authorList>
    </citation>
    <scope>NUCLEOTIDE SEQUENCE [LARGE SCALE GENOMIC DNA]</scope>
    <source>
        <strain evidence="2 3">1A</strain>
    </source>
</reference>
<evidence type="ECO:0000313" key="2">
    <source>
        <dbReference type="EMBL" id="MEO3683363.1"/>
    </source>
</evidence>
<accession>A0ABV0FRC8</accession>
<dbReference type="RefSeq" id="WP_182723028.1">
    <property type="nucleotide sequence ID" value="NZ_JBDPZN010000005.1"/>
</dbReference>
<dbReference type="EMBL" id="JBDPZN010000005">
    <property type="protein sequence ID" value="MEO3683363.1"/>
    <property type="molecule type" value="Genomic_DNA"/>
</dbReference>
<keyword evidence="1" id="KW-0812">Transmembrane</keyword>
<dbReference type="Proteomes" id="UP001477278">
    <property type="component" value="Unassembled WGS sequence"/>
</dbReference>
<feature type="transmembrane region" description="Helical" evidence="1">
    <location>
        <begin position="54"/>
        <end position="73"/>
    </location>
</feature>
<evidence type="ECO:0000256" key="1">
    <source>
        <dbReference type="SAM" id="Phobius"/>
    </source>
</evidence>
<keyword evidence="1" id="KW-1133">Transmembrane helix</keyword>
<keyword evidence="1" id="KW-0472">Membrane</keyword>
<name>A0ABV0FRC8_9GAMM</name>